<dbReference type="AlphaFoldDB" id="F4WWF3"/>
<protein>
    <submittedName>
        <fullName evidence="2">Uncharacterized protein</fullName>
    </submittedName>
</protein>
<reference evidence="2" key="1">
    <citation type="submission" date="2011-02" db="EMBL/GenBank/DDBJ databases">
        <title>The genome of the leaf-cutting ant Acromyrmex echinatior suggests key adaptations to social evolution and fungus farming.</title>
        <authorList>
            <person name="Nygaard S."/>
            <person name="Zhang G."/>
        </authorList>
    </citation>
    <scope>NUCLEOTIDE SEQUENCE</scope>
</reference>
<dbReference type="EMBL" id="GL888406">
    <property type="protein sequence ID" value="EGI61495.1"/>
    <property type="molecule type" value="Genomic_DNA"/>
</dbReference>
<proteinExistence type="predicted"/>
<gene>
    <name evidence="2" type="ORF">G5I_10270</name>
</gene>
<dbReference type="InParanoid" id="F4WWF3"/>
<accession>F4WWF3</accession>
<name>F4WWF3_ACREC</name>
<evidence type="ECO:0000313" key="3">
    <source>
        <dbReference type="Proteomes" id="UP000007755"/>
    </source>
</evidence>
<organism evidence="3">
    <name type="scientific">Acromyrmex echinatior</name>
    <name type="common">Panamanian leafcutter ant</name>
    <name type="synonym">Acromyrmex octospinosus echinatior</name>
    <dbReference type="NCBI Taxonomy" id="103372"/>
    <lineage>
        <taxon>Eukaryota</taxon>
        <taxon>Metazoa</taxon>
        <taxon>Ecdysozoa</taxon>
        <taxon>Arthropoda</taxon>
        <taxon>Hexapoda</taxon>
        <taxon>Insecta</taxon>
        <taxon>Pterygota</taxon>
        <taxon>Neoptera</taxon>
        <taxon>Endopterygota</taxon>
        <taxon>Hymenoptera</taxon>
        <taxon>Apocrita</taxon>
        <taxon>Aculeata</taxon>
        <taxon>Formicoidea</taxon>
        <taxon>Formicidae</taxon>
        <taxon>Myrmicinae</taxon>
        <taxon>Acromyrmex</taxon>
    </lineage>
</organism>
<evidence type="ECO:0000256" key="1">
    <source>
        <dbReference type="SAM" id="MobiDB-lite"/>
    </source>
</evidence>
<feature type="region of interest" description="Disordered" evidence="1">
    <location>
        <begin position="1"/>
        <end position="31"/>
    </location>
</feature>
<sequence length="124" mass="14030">MDQGDPVRKREAHASSEERLTGKREKEGRRNRCWCKETGDHGWMIGPPQERSGSSIGVQMSRRSVGRSQWNWEKLPDTSRILGNPVSCRNTRADVRVQSNVYSCIGNDIPYLALKALSFLVSLV</sequence>
<dbReference type="Proteomes" id="UP000007755">
    <property type="component" value="Unassembled WGS sequence"/>
</dbReference>
<keyword evidence="3" id="KW-1185">Reference proteome</keyword>
<evidence type="ECO:0000313" key="2">
    <source>
        <dbReference type="EMBL" id="EGI61495.1"/>
    </source>
</evidence>